<dbReference type="EMBL" id="OCYT01000019">
    <property type="protein sequence ID" value="SON76247.1"/>
    <property type="molecule type" value="Genomic_DNA"/>
</dbReference>
<evidence type="ECO:0000313" key="11">
    <source>
        <dbReference type="Proteomes" id="UP000234181"/>
    </source>
</evidence>
<evidence type="ECO:0000256" key="6">
    <source>
        <dbReference type="SAM" id="MobiDB-lite"/>
    </source>
</evidence>
<gene>
    <name evidence="8" type="ORF">XAP6984_1150003</name>
    <name evidence="9" type="ORF">XAP7430_1120003</name>
</gene>
<evidence type="ECO:0000313" key="10">
    <source>
        <dbReference type="Proteomes" id="UP000234166"/>
    </source>
</evidence>
<keyword evidence="11" id="KW-1185">Reference proteome</keyword>
<accession>A0AB38DWM9</accession>
<dbReference type="InterPro" id="IPR014436">
    <property type="entry name" value="Extradiol_dOase_DODA"/>
</dbReference>
<reference evidence="10 11" key="1">
    <citation type="submission" date="2017-10" db="EMBL/GenBank/DDBJ databases">
        <authorList>
            <person name="Regsiter A."/>
            <person name="William W."/>
        </authorList>
    </citation>
    <scope>NUCLEOTIDE SEQUENCE [LARGE SCALE GENOMIC DNA]</scope>
    <source>
        <strain evidence="8 11">CFBP6984</strain>
        <strain evidence="9 10">CFBP7430</strain>
    </source>
</reference>
<dbReference type="CDD" id="cd07363">
    <property type="entry name" value="45_DOPA_Dioxygenase"/>
    <property type="match status" value="1"/>
</dbReference>
<dbReference type="GO" id="GO:0016702">
    <property type="term" value="F:oxidoreductase activity, acting on single donors with incorporation of molecular oxygen, incorporation of two atoms of oxygen"/>
    <property type="evidence" value="ECO:0007669"/>
    <property type="project" value="UniProtKB-ARBA"/>
</dbReference>
<dbReference type="Pfam" id="PF02900">
    <property type="entry name" value="LigB"/>
    <property type="match status" value="1"/>
</dbReference>
<dbReference type="Proteomes" id="UP000234166">
    <property type="component" value="Unassembled WGS sequence"/>
</dbReference>
<dbReference type="GO" id="GO:0008198">
    <property type="term" value="F:ferrous iron binding"/>
    <property type="evidence" value="ECO:0007669"/>
    <property type="project" value="InterPro"/>
</dbReference>
<keyword evidence="5" id="KW-0560">Oxidoreductase</keyword>
<comment type="caution">
    <text evidence="9">The sequence shown here is derived from an EMBL/GenBank/DDBJ whole genome shotgun (WGS) entry which is preliminary data.</text>
</comment>
<keyword evidence="3" id="KW-0479">Metal-binding</keyword>
<dbReference type="GO" id="GO:0008270">
    <property type="term" value="F:zinc ion binding"/>
    <property type="evidence" value="ECO:0007669"/>
    <property type="project" value="InterPro"/>
</dbReference>
<dbReference type="PANTHER" id="PTHR30096:SF0">
    <property type="entry name" value="4,5-DOPA DIOXYGENASE EXTRADIOL-LIKE PROTEIN"/>
    <property type="match status" value="1"/>
</dbReference>
<sequence length="295" mass="31886">MRDTTLPTYFISLGGGPWRYMSGHLRANFSVLEQSLIDMRAELGTVPKAILVVSGHWEEVGFAVSSGARPGMVYDYNGFPEHLDTIKYGAPGSPALAQRVLSLLHAGGLTARPDPLRGFDHGTFSIMTPLYPDEDMPIVQLSLDAALDPASHLAAGRALAPLRKEGVLIVGSGLSFHNLRLMFGEGGQEPSQKFDAWLQQTLVQTVSDERAARLRRWEDAPAARIAHPREDHLLPLMVAVGAAWDDPGATTYQQTDFFGGLTISSVRFGQTPVSVDRSVGPVTSPGRRSTPGDSQ</sequence>
<protein>
    <recommendedName>
        <fullName evidence="7">Extradiol ring-cleavage dioxygenase class III enzyme subunit B domain-containing protein</fullName>
    </recommendedName>
</protein>
<name>A0AB38DWM9_XANCH</name>
<evidence type="ECO:0000256" key="4">
    <source>
        <dbReference type="ARBA" id="ARBA00022833"/>
    </source>
</evidence>
<dbReference type="EMBL" id="OCYS01000016">
    <property type="protein sequence ID" value="SON79792.1"/>
    <property type="molecule type" value="Genomic_DNA"/>
</dbReference>
<comment type="similarity">
    <text evidence="2">Belongs to the DODA-type extradiol aromatic ring-opening dioxygenase family.</text>
</comment>
<evidence type="ECO:0000313" key="9">
    <source>
        <dbReference type="EMBL" id="SON79792.1"/>
    </source>
</evidence>
<dbReference type="PIRSF" id="PIRSF006157">
    <property type="entry name" value="Doxgns_DODA"/>
    <property type="match status" value="1"/>
</dbReference>
<evidence type="ECO:0000256" key="3">
    <source>
        <dbReference type="ARBA" id="ARBA00022723"/>
    </source>
</evidence>
<feature type="region of interest" description="Disordered" evidence="6">
    <location>
        <begin position="274"/>
        <end position="295"/>
    </location>
</feature>
<evidence type="ECO:0000256" key="2">
    <source>
        <dbReference type="ARBA" id="ARBA00007581"/>
    </source>
</evidence>
<dbReference type="AlphaFoldDB" id="A0AB38DWM9"/>
<dbReference type="PANTHER" id="PTHR30096">
    <property type="entry name" value="4,5-DOPA DIOXYGENASE EXTRADIOL-LIKE PROTEIN"/>
    <property type="match status" value="1"/>
</dbReference>
<evidence type="ECO:0000259" key="7">
    <source>
        <dbReference type="Pfam" id="PF02900"/>
    </source>
</evidence>
<dbReference type="InterPro" id="IPR004183">
    <property type="entry name" value="Xdiol_dOase_suB"/>
</dbReference>
<organism evidence="9 10">
    <name type="scientific">Xanthomonas campestris pv. phaseoli</name>
    <dbReference type="NCBI Taxonomy" id="317013"/>
    <lineage>
        <taxon>Bacteria</taxon>
        <taxon>Pseudomonadati</taxon>
        <taxon>Pseudomonadota</taxon>
        <taxon>Gammaproteobacteria</taxon>
        <taxon>Lysobacterales</taxon>
        <taxon>Lysobacteraceae</taxon>
        <taxon>Xanthomonas</taxon>
    </lineage>
</organism>
<keyword evidence="4" id="KW-0862">Zinc</keyword>
<dbReference type="Gene3D" id="3.40.830.10">
    <property type="entry name" value="LigB-like"/>
    <property type="match status" value="1"/>
</dbReference>
<evidence type="ECO:0000313" key="8">
    <source>
        <dbReference type="EMBL" id="SON76247.1"/>
    </source>
</evidence>
<proteinExistence type="inferred from homology"/>
<dbReference type="SUPFAM" id="SSF53213">
    <property type="entry name" value="LigB-like"/>
    <property type="match status" value="1"/>
</dbReference>
<evidence type="ECO:0000256" key="5">
    <source>
        <dbReference type="ARBA" id="ARBA00023002"/>
    </source>
</evidence>
<feature type="domain" description="Extradiol ring-cleavage dioxygenase class III enzyme subunit B" evidence="7">
    <location>
        <begin position="41"/>
        <end position="246"/>
    </location>
</feature>
<evidence type="ECO:0000256" key="1">
    <source>
        <dbReference type="ARBA" id="ARBA00001947"/>
    </source>
</evidence>
<comment type="cofactor">
    <cofactor evidence="1">
        <name>Zn(2+)</name>
        <dbReference type="ChEBI" id="CHEBI:29105"/>
    </cofactor>
</comment>
<dbReference type="Proteomes" id="UP000234181">
    <property type="component" value="Unassembled WGS sequence"/>
</dbReference>